<sequence>MRIHRLRISGFGPFAGTEEIDFDALSAHGLFLLNGPTGAGKTSVLDAICFALYGSVPGARQDGKRLRSDHAEPGQEPAVSCEFSAQGRRFDVTRSPAWDKPSARGKNGFTTQQAKTLLRERVDGTWVEKSTRNDEAGAEILALLGMDREQFTRVVMLPQGDFAAFLRSKATDRLELLQKLFGTERFEAVEQELSQQAQAAKEGVAVLNGQLELLAARAESEAGTLQLHDTDGLPEDSPAANVSADIRAARLDWLKERAAERKCQLSELALAAESEHQERKRAVAAETALRERHRRLEEATTRQAAVEEALPRLEDLNRRLGRHRKAEVLAGQLRGVDAAAAKVRRAADAMESAFTLLRLAADEDPELGQLDLGSAYRVQQDIGEPAMFSGAADELNRLRSLLAVVEARLPDEERLKMLRSKHQQLLGRQQELTASNAALDRRVEELLAERARLMSGLESLEGRAGAAALRAKEATAAGELLDVVRRYGAAVRARNAAKLEHDQSRGHQLETKRRWLDVREQRLANAAAELAAKLVAGENCPVCGSAEHPSPAAGDGAGPGLEQEEEAAHQLSEAAEAGFARAGQRLADADQLVAVLAGQGGGTAMEEAVAGAEEARLAAADAEQAVSELASARSRLEALEAGVTAARASRAAAEAELATVVSSLADLAEQSSILDQALGELRAGHRSLSQRLRALENAAAMLSKAVEAQAALATANAQVAEAREHLELALPEAGFATAEEARAHLLSANEAAGLETEIRSVQDEAARVAELFASDEVVLALKETADGIEMDQQRLPALEADAAAALQAARDADVAVGLAARCLESLTTIAASYNELAGSARGPAEHARMLSRLADAAAGRGDNTYRMSLNSYVLAARLEQVALAASERLVAMSDGRYLLQHTDAKAARGAKSGLGLEVVDQWTGHRRDTSTLSGGESFMASLSLALGLADVVQQESGGVEIETLFVDEGFGSLDEQSLEQVMDALEGLRDGGRVVGLVSHVAEMKQRIGMQLQVLKGRNGSTLRISEAVEATV</sequence>
<dbReference type="SUPFAM" id="SSF52540">
    <property type="entry name" value="P-loop containing nucleoside triphosphate hydrolases"/>
    <property type="match status" value="1"/>
</dbReference>
<proteinExistence type="inferred from homology"/>
<dbReference type="InterPro" id="IPR027417">
    <property type="entry name" value="P-loop_NTPase"/>
</dbReference>
<dbReference type="STRING" id="861266.ARTSIC4J27_1628"/>
<dbReference type="Pfam" id="PF13476">
    <property type="entry name" value="AAA_23"/>
    <property type="match status" value="1"/>
</dbReference>
<dbReference type="PANTHER" id="PTHR32114">
    <property type="entry name" value="ABC TRANSPORTER ABCH.3"/>
    <property type="match status" value="1"/>
</dbReference>
<dbReference type="PANTHER" id="PTHR32114:SF2">
    <property type="entry name" value="ABC TRANSPORTER ABCH.3"/>
    <property type="match status" value="1"/>
</dbReference>
<dbReference type="Proteomes" id="UP000035722">
    <property type="component" value="Unassembled WGS sequence"/>
</dbReference>
<dbReference type="GO" id="GO:0016887">
    <property type="term" value="F:ATP hydrolysis activity"/>
    <property type="evidence" value="ECO:0007669"/>
    <property type="project" value="InterPro"/>
</dbReference>
<evidence type="ECO:0000313" key="6">
    <source>
        <dbReference type="EMBL" id="CCQ45680.1"/>
    </source>
</evidence>
<dbReference type="RefSeq" id="WP_050054660.1">
    <property type="nucleotide sequence ID" value="NZ_CAQI01000039.1"/>
</dbReference>
<dbReference type="Pfam" id="PF13558">
    <property type="entry name" value="SbcC_Walker_B"/>
    <property type="match status" value="1"/>
</dbReference>
<evidence type="ECO:0000256" key="1">
    <source>
        <dbReference type="ARBA" id="ARBA00006930"/>
    </source>
</evidence>
<dbReference type="InterPro" id="IPR038729">
    <property type="entry name" value="Rad50/SbcC_AAA"/>
</dbReference>
<dbReference type="Gene3D" id="3.40.50.300">
    <property type="entry name" value="P-loop containing nucleotide triphosphate hydrolases"/>
    <property type="match status" value="2"/>
</dbReference>
<name>A0A024H0F7_9MICC</name>
<keyword evidence="7" id="KW-1185">Reference proteome</keyword>
<dbReference type="AlphaFoldDB" id="A0A024H0F7"/>
<dbReference type="EMBL" id="CAQI01000039">
    <property type="protein sequence ID" value="CCQ45680.1"/>
    <property type="molecule type" value="Genomic_DNA"/>
</dbReference>
<feature type="coiled-coil region" evidence="4">
    <location>
        <begin position="605"/>
        <end position="725"/>
    </location>
</feature>
<comment type="similarity">
    <text evidence="1">Belongs to the SMC family. SbcC subfamily.</text>
</comment>
<evidence type="ECO:0000256" key="2">
    <source>
        <dbReference type="ARBA" id="ARBA00011322"/>
    </source>
</evidence>
<evidence type="ECO:0000256" key="4">
    <source>
        <dbReference type="SAM" id="Coils"/>
    </source>
</evidence>
<dbReference type="OrthoDB" id="9795626at2"/>
<evidence type="ECO:0000256" key="3">
    <source>
        <dbReference type="ARBA" id="ARBA00013368"/>
    </source>
</evidence>
<reference evidence="7" key="1">
    <citation type="journal article" date="2014" name="Genome Announc.">
        <title>Genome Sequence of Arthrobacter siccitolerans 4J27, a Xeroprotectant-Producing Desiccation-Tolerant Microorganism.</title>
        <authorList>
            <person name="Manzanera M."/>
            <person name="Santa-Cruz-Calvo L."/>
            <person name="Vilchez J.I."/>
            <person name="Garcia-Fontana C."/>
            <person name="Silva-Castro G.A."/>
            <person name="Calvo C."/>
            <person name="Gonzalez-Lopez J."/>
        </authorList>
    </citation>
    <scope>NUCLEOTIDE SEQUENCE [LARGE SCALE GENOMIC DNA]</scope>
    <source>
        <strain evidence="7">4J27</strain>
    </source>
</reference>
<protein>
    <recommendedName>
        <fullName evidence="3">Nuclease SbcCD subunit C</fullName>
    </recommendedName>
</protein>
<dbReference type="GO" id="GO:0006302">
    <property type="term" value="P:double-strand break repair"/>
    <property type="evidence" value="ECO:0007669"/>
    <property type="project" value="InterPro"/>
</dbReference>
<keyword evidence="4" id="KW-0175">Coiled coil</keyword>
<evidence type="ECO:0000313" key="7">
    <source>
        <dbReference type="Proteomes" id="UP000035722"/>
    </source>
</evidence>
<accession>A0A024H0F7</accession>
<feature type="coiled-coil region" evidence="4">
    <location>
        <begin position="429"/>
        <end position="463"/>
    </location>
</feature>
<gene>
    <name evidence="6" type="primary">sbcC</name>
    <name evidence="6" type="ORF">ARTSIC4J27_1628</name>
</gene>
<comment type="subunit">
    <text evidence="2">Heterodimer of SbcC and SbcD.</text>
</comment>
<evidence type="ECO:0000259" key="5">
    <source>
        <dbReference type="Pfam" id="PF13476"/>
    </source>
</evidence>
<feature type="domain" description="Rad50/SbcC-type AAA" evidence="5">
    <location>
        <begin position="5"/>
        <end position="211"/>
    </location>
</feature>
<keyword evidence="6" id="KW-0378">Hydrolase</keyword>
<organism evidence="6 7">
    <name type="scientific">Pseudarthrobacter siccitolerans</name>
    <dbReference type="NCBI Taxonomy" id="861266"/>
    <lineage>
        <taxon>Bacteria</taxon>
        <taxon>Bacillati</taxon>
        <taxon>Actinomycetota</taxon>
        <taxon>Actinomycetes</taxon>
        <taxon>Micrococcales</taxon>
        <taxon>Micrococcaceae</taxon>
        <taxon>Pseudarthrobacter</taxon>
    </lineage>
</organism>
<comment type="caution">
    <text evidence="6">The sequence shown here is derived from an EMBL/GenBank/DDBJ whole genome shotgun (WGS) entry which is preliminary data.</text>
</comment>